<proteinExistence type="predicted"/>
<dbReference type="Gene3D" id="3.40.190.10">
    <property type="entry name" value="Periplasmic binding protein-like II"/>
    <property type="match status" value="1"/>
</dbReference>
<protein>
    <recommendedName>
        <fullName evidence="2">NMT1/THI5 like protein</fullName>
    </recommendedName>
</protein>
<sequence length="109" mass="11793">METSWINAHPDTVQKLANAFVRTLHFIATHSADEIANHVPADYYAGNRALYVEALAHGKAMFTPDGRMPKGGPETVLAVLARFMDGVSAGSVDLSRTYTNTFVDRAKAG</sequence>
<accession>A0A1J5Q712</accession>
<dbReference type="AlphaFoldDB" id="A0A1J5Q712"/>
<dbReference type="EMBL" id="MLJW01002935">
    <property type="protein sequence ID" value="OIQ73267.1"/>
    <property type="molecule type" value="Genomic_DNA"/>
</dbReference>
<evidence type="ECO:0008006" key="2">
    <source>
        <dbReference type="Google" id="ProtNLM"/>
    </source>
</evidence>
<organism evidence="1">
    <name type="scientific">mine drainage metagenome</name>
    <dbReference type="NCBI Taxonomy" id="410659"/>
    <lineage>
        <taxon>unclassified sequences</taxon>
        <taxon>metagenomes</taxon>
        <taxon>ecological metagenomes</taxon>
    </lineage>
</organism>
<comment type="caution">
    <text evidence="1">The sequence shown here is derived from an EMBL/GenBank/DDBJ whole genome shotgun (WGS) entry which is preliminary data.</text>
</comment>
<evidence type="ECO:0000313" key="1">
    <source>
        <dbReference type="EMBL" id="OIQ73267.1"/>
    </source>
</evidence>
<name>A0A1J5Q712_9ZZZZ</name>
<gene>
    <name evidence="1" type="ORF">GALL_450990</name>
</gene>
<reference evidence="1" key="1">
    <citation type="submission" date="2016-10" db="EMBL/GenBank/DDBJ databases">
        <title>Sequence of Gallionella enrichment culture.</title>
        <authorList>
            <person name="Poehlein A."/>
            <person name="Muehling M."/>
            <person name="Daniel R."/>
        </authorList>
    </citation>
    <scope>NUCLEOTIDE SEQUENCE</scope>
</reference>